<evidence type="ECO:0000313" key="2">
    <source>
        <dbReference type="EMBL" id="MQX38028.1"/>
    </source>
</evidence>
<accession>A0A7X1ZGS5</accession>
<evidence type="ECO:0000259" key="1">
    <source>
        <dbReference type="PROSITE" id="PS50988"/>
    </source>
</evidence>
<organism evidence="2 3">
    <name type="scientific">Roseospira navarrensis</name>
    <dbReference type="NCBI Taxonomy" id="140058"/>
    <lineage>
        <taxon>Bacteria</taxon>
        <taxon>Pseudomonadati</taxon>
        <taxon>Pseudomonadota</taxon>
        <taxon>Alphaproteobacteria</taxon>
        <taxon>Rhodospirillales</taxon>
        <taxon>Rhodospirillaceae</taxon>
        <taxon>Roseospira</taxon>
    </lineage>
</organism>
<dbReference type="InterPro" id="IPR037214">
    <property type="entry name" value="TROVE_dom_sf"/>
</dbReference>
<dbReference type="Pfam" id="PF05731">
    <property type="entry name" value="TROVE"/>
    <property type="match status" value="1"/>
</dbReference>
<reference evidence="2 3" key="1">
    <citation type="submission" date="2019-10" db="EMBL/GenBank/DDBJ databases">
        <title>Draft whole-genome sequence of the purple nonsulfur photosynthetic bacterium Roseospira navarrensis DSM 15114.</title>
        <authorList>
            <person name="Kyndt J.A."/>
            <person name="Meyer T.E."/>
        </authorList>
    </citation>
    <scope>NUCLEOTIDE SEQUENCE [LARGE SCALE GENOMIC DNA]</scope>
    <source>
        <strain evidence="2 3">DSM 15114</strain>
    </source>
</reference>
<dbReference type="SUPFAM" id="SSF140864">
    <property type="entry name" value="TROVE domain-like"/>
    <property type="match status" value="1"/>
</dbReference>
<dbReference type="InterPro" id="IPR036465">
    <property type="entry name" value="vWFA_dom_sf"/>
</dbReference>
<dbReference type="EMBL" id="WIVE01000067">
    <property type="protein sequence ID" value="MQX38028.1"/>
    <property type="molecule type" value="Genomic_DNA"/>
</dbReference>
<name>A0A7X1ZGS5_9PROT</name>
<dbReference type="AlphaFoldDB" id="A0A7X1ZGS5"/>
<sequence length="466" mass="50534">MKLNTGSRSGERTHEGAPAVPYLGAEQRLRRSVMACLLWEQQFYEDGASIADRIGEAARRVPAATLAAIAIEARTVHNLRHVPLLLVSVLAETGKGTPIVQDTVVRVVQRADEIGELLAVHAHRCGVSPKAVKPVLTHGLRKGLARAFRSFDEYQLAKWDRGGVIKLRDALFLCHAKPADDDQAALWKRLIDGELATPDTWEVGLSTGGDKRETFERLLREGKLGYLALLRNLRTMTEVGVDPDVLCGAILARKGAQRVLPFRYVAAARACPQLEPEIDQALAAAIADMPPLPGRTIMLVDVSGSMRSKLSSRSDLTRMDAAAALASIVRGDVRVFSFSARGCSWAPGKGRSHDGTTPVLVEVPPRRGMAGVDAVIGSQEHGGTMLGQAIREANDLPHDRLIVITDEQSHDPVPDPVADRAYMINVASARNGVGYGRWTRIDGFSESVLRFIVAHEERDDQTGSPG</sequence>
<comment type="caution">
    <text evidence="2">The sequence shown here is derived from an EMBL/GenBank/DDBJ whole genome shotgun (WGS) entry which is preliminary data.</text>
</comment>
<dbReference type="Gene3D" id="3.40.50.410">
    <property type="entry name" value="von Willebrand factor, type A domain"/>
    <property type="match status" value="1"/>
</dbReference>
<dbReference type="PROSITE" id="PS50988">
    <property type="entry name" value="TROVE"/>
    <property type="match status" value="1"/>
</dbReference>
<dbReference type="GO" id="GO:0003720">
    <property type="term" value="F:telomerase activity"/>
    <property type="evidence" value="ECO:0007669"/>
    <property type="project" value="TreeGrafter"/>
</dbReference>
<dbReference type="PANTHER" id="PTHR44791">
    <property type="entry name" value="TELOMERASE PROTEIN COMPONENT 1 TEP1"/>
    <property type="match status" value="1"/>
</dbReference>
<gene>
    <name evidence="2" type="ORF">GHC57_16020</name>
</gene>
<dbReference type="Proteomes" id="UP000434582">
    <property type="component" value="Unassembled WGS sequence"/>
</dbReference>
<dbReference type="InterPro" id="IPR052652">
    <property type="entry name" value="Telomerase_Complex_Comp"/>
</dbReference>
<feature type="domain" description="TROVE" evidence="1">
    <location>
        <begin position="12"/>
        <end position="338"/>
    </location>
</feature>
<dbReference type="PANTHER" id="PTHR44791:SF1">
    <property type="entry name" value="TELOMERASE PROTEIN COMPONENT 1"/>
    <property type="match status" value="1"/>
</dbReference>
<dbReference type="GO" id="GO:0000722">
    <property type="term" value="P:telomere maintenance via recombination"/>
    <property type="evidence" value="ECO:0007669"/>
    <property type="project" value="TreeGrafter"/>
</dbReference>
<dbReference type="SUPFAM" id="SSF53300">
    <property type="entry name" value="vWA-like"/>
    <property type="match status" value="1"/>
</dbReference>
<dbReference type="OrthoDB" id="208855at2"/>
<dbReference type="GO" id="GO:0070034">
    <property type="term" value="F:telomerase RNA binding"/>
    <property type="evidence" value="ECO:0007669"/>
    <property type="project" value="TreeGrafter"/>
</dbReference>
<evidence type="ECO:0000313" key="3">
    <source>
        <dbReference type="Proteomes" id="UP000434582"/>
    </source>
</evidence>
<dbReference type="InterPro" id="IPR008858">
    <property type="entry name" value="TROVE_dom"/>
</dbReference>
<keyword evidence="3" id="KW-1185">Reference proteome</keyword>
<protein>
    <submittedName>
        <fullName evidence="2">TROVE domain-containing protein</fullName>
    </submittedName>
</protein>
<proteinExistence type="predicted"/>